<dbReference type="EMBL" id="KZ303497">
    <property type="protein sequence ID" value="PIA16910.1"/>
    <property type="molecule type" value="Genomic_DNA"/>
</dbReference>
<evidence type="ECO:0000313" key="1">
    <source>
        <dbReference type="EMBL" id="PIA16910.1"/>
    </source>
</evidence>
<proteinExistence type="predicted"/>
<keyword evidence="2" id="KW-1185">Reference proteome</keyword>
<gene>
    <name evidence="1" type="ORF">COEREDRAFT_80955</name>
</gene>
<dbReference type="Proteomes" id="UP000242474">
    <property type="component" value="Unassembled WGS sequence"/>
</dbReference>
<protein>
    <submittedName>
        <fullName evidence="1">Uncharacterized protein</fullName>
    </submittedName>
</protein>
<dbReference type="AlphaFoldDB" id="A0A2G5BD22"/>
<feature type="non-terminal residue" evidence="1">
    <location>
        <position position="125"/>
    </location>
</feature>
<dbReference type="STRING" id="763665.A0A2G5BD22"/>
<evidence type="ECO:0000313" key="2">
    <source>
        <dbReference type="Proteomes" id="UP000242474"/>
    </source>
</evidence>
<name>A0A2G5BD22_COERN</name>
<dbReference type="OrthoDB" id="5544843at2759"/>
<reference evidence="1 2" key="1">
    <citation type="journal article" date="2015" name="Genome Biol. Evol.">
        <title>Phylogenomic analyses indicate that early fungi evolved digesting cell walls of algal ancestors of land plants.</title>
        <authorList>
            <person name="Chang Y."/>
            <person name="Wang S."/>
            <person name="Sekimoto S."/>
            <person name="Aerts A.L."/>
            <person name="Choi C."/>
            <person name="Clum A."/>
            <person name="LaButti K.M."/>
            <person name="Lindquist E.A."/>
            <person name="Yee Ngan C."/>
            <person name="Ohm R.A."/>
            <person name="Salamov A.A."/>
            <person name="Grigoriev I.V."/>
            <person name="Spatafora J.W."/>
            <person name="Berbee M.L."/>
        </authorList>
    </citation>
    <scope>NUCLEOTIDE SEQUENCE [LARGE SCALE GENOMIC DNA]</scope>
    <source>
        <strain evidence="1 2">NRRL 1564</strain>
    </source>
</reference>
<accession>A0A2G5BD22</accession>
<sequence>METRVLMETPHRSVHWALVNKLRAQTATSTPDQCLAEWKKLLNWEIAAKVPHVFTEAVTHMARLAISGRLDVAQITHMLAALVTTPQAGKRSNAEPTIISVVIKVLVQLLAAGASKLVFPQGDGI</sequence>
<organism evidence="1 2">
    <name type="scientific">Coemansia reversa (strain ATCC 12441 / NRRL 1564)</name>
    <dbReference type="NCBI Taxonomy" id="763665"/>
    <lineage>
        <taxon>Eukaryota</taxon>
        <taxon>Fungi</taxon>
        <taxon>Fungi incertae sedis</taxon>
        <taxon>Zoopagomycota</taxon>
        <taxon>Kickxellomycotina</taxon>
        <taxon>Kickxellomycetes</taxon>
        <taxon>Kickxellales</taxon>
        <taxon>Kickxellaceae</taxon>
        <taxon>Coemansia</taxon>
    </lineage>
</organism>